<dbReference type="OrthoDB" id="1726583at2759"/>
<organism evidence="1 2">
    <name type="scientific">Pyrus ussuriensis x Pyrus communis</name>
    <dbReference type="NCBI Taxonomy" id="2448454"/>
    <lineage>
        <taxon>Eukaryota</taxon>
        <taxon>Viridiplantae</taxon>
        <taxon>Streptophyta</taxon>
        <taxon>Embryophyta</taxon>
        <taxon>Tracheophyta</taxon>
        <taxon>Spermatophyta</taxon>
        <taxon>Magnoliopsida</taxon>
        <taxon>eudicotyledons</taxon>
        <taxon>Gunneridae</taxon>
        <taxon>Pentapetalae</taxon>
        <taxon>rosids</taxon>
        <taxon>fabids</taxon>
        <taxon>Rosales</taxon>
        <taxon>Rosaceae</taxon>
        <taxon>Amygdaloideae</taxon>
        <taxon>Maleae</taxon>
        <taxon>Pyrus</taxon>
    </lineage>
</organism>
<reference evidence="2" key="2">
    <citation type="submission" date="2019-10" db="EMBL/GenBank/DDBJ databases">
        <title>A de novo genome assembly of a pear dwarfing rootstock.</title>
        <authorList>
            <person name="Wang F."/>
            <person name="Wang J."/>
            <person name="Li S."/>
            <person name="Zhang Y."/>
            <person name="Fang M."/>
            <person name="Ma L."/>
            <person name="Zhao Y."/>
            <person name="Jiang S."/>
        </authorList>
    </citation>
    <scope>NUCLEOTIDE SEQUENCE [LARGE SCALE GENOMIC DNA]</scope>
</reference>
<sequence length="98" mass="10593">MDTLGDIRALLLNVNQDLAVVSIKTNTFRNKSNCTAGIAHNLFVVHFGFGCNLSEDHDHVRLGARLAGNFAHCIRNLITELIGVPLVHGLGSKQEGVC</sequence>
<dbReference type="Proteomes" id="UP000327157">
    <property type="component" value="Chromosome 4"/>
</dbReference>
<accession>A0A5N5H4X2</accession>
<proteinExistence type="predicted"/>
<reference evidence="1 2" key="1">
    <citation type="submission" date="2019-09" db="EMBL/GenBank/DDBJ databases">
        <authorList>
            <person name="Ou C."/>
        </authorList>
    </citation>
    <scope>NUCLEOTIDE SEQUENCE [LARGE SCALE GENOMIC DNA]</scope>
    <source>
        <strain evidence="1">S2</strain>
        <tissue evidence="1">Leaf</tissue>
    </source>
</reference>
<comment type="caution">
    <text evidence="1">The sequence shown here is derived from an EMBL/GenBank/DDBJ whole genome shotgun (WGS) entry which is preliminary data.</text>
</comment>
<dbReference type="AlphaFoldDB" id="A0A5N5H4X2"/>
<reference evidence="1 2" key="3">
    <citation type="submission" date="2019-11" db="EMBL/GenBank/DDBJ databases">
        <title>A de novo genome assembly of a pear dwarfing rootstock.</title>
        <authorList>
            <person name="Wang F."/>
            <person name="Wang J."/>
            <person name="Li S."/>
            <person name="Zhang Y."/>
            <person name="Fang M."/>
            <person name="Ma L."/>
            <person name="Zhao Y."/>
            <person name="Jiang S."/>
        </authorList>
    </citation>
    <scope>NUCLEOTIDE SEQUENCE [LARGE SCALE GENOMIC DNA]</scope>
    <source>
        <strain evidence="1">S2</strain>
        <tissue evidence="1">Leaf</tissue>
    </source>
</reference>
<evidence type="ECO:0000313" key="1">
    <source>
        <dbReference type="EMBL" id="KAB2621693.1"/>
    </source>
</evidence>
<evidence type="ECO:0000313" key="2">
    <source>
        <dbReference type="Proteomes" id="UP000327157"/>
    </source>
</evidence>
<dbReference type="EMBL" id="SMOL01000231">
    <property type="protein sequence ID" value="KAB2621693.1"/>
    <property type="molecule type" value="Genomic_DNA"/>
</dbReference>
<keyword evidence="2" id="KW-1185">Reference proteome</keyword>
<name>A0A5N5H4X2_9ROSA</name>
<protein>
    <submittedName>
        <fullName evidence="1">S-adenosylmethionine synthase 5-like</fullName>
    </submittedName>
</protein>
<gene>
    <name evidence="1" type="ORF">D8674_023875</name>
</gene>